<feature type="signal peptide" evidence="1">
    <location>
        <begin position="1"/>
        <end position="22"/>
    </location>
</feature>
<evidence type="ECO:0000259" key="2">
    <source>
        <dbReference type="PROSITE" id="PS50022"/>
    </source>
</evidence>
<keyword evidence="4" id="KW-1185">Reference proteome</keyword>
<name>A0A9X0CLC4_9CNID</name>
<proteinExistence type="predicted"/>
<feature type="domain" description="F5/8 type C" evidence="2">
    <location>
        <begin position="23"/>
        <end position="173"/>
    </location>
</feature>
<dbReference type="OrthoDB" id="5972003at2759"/>
<evidence type="ECO:0000256" key="1">
    <source>
        <dbReference type="SAM" id="SignalP"/>
    </source>
</evidence>
<accession>A0A9X0CLC4</accession>
<dbReference type="SMART" id="SM00231">
    <property type="entry name" value="FA58C"/>
    <property type="match status" value="1"/>
</dbReference>
<sequence>MRVKSFLLWGFLVISWFRGVYGACSTALGMENRNIKDEQISASSQNSYKAKPSYARLNNKSDKLSFGGWCAKDTDKNSFLQIDLLFPHTLTRIATQGAASNYVGQYSLTFSYDNISWFNYTVGGKIKFFRGNINQFRTVYNNLTEPLTTRLVRFHPVFVQGTASCARLELYGCQPSEDCNTAVGVEDRKITDQQITASSHWNQHHASNARLNNKLRSWSNSSGVGIIWGGWCTDKLDKNQYLQVDLSRVRSIPV</sequence>
<dbReference type="InterPro" id="IPR008979">
    <property type="entry name" value="Galactose-bd-like_sf"/>
</dbReference>
<dbReference type="AlphaFoldDB" id="A0A9X0CLC4"/>
<evidence type="ECO:0000313" key="4">
    <source>
        <dbReference type="Proteomes" id="UP001163046"/>
    </source>
</evidence>
<dbReference type="Proteomes" id="UP001163046">
    <property type="component" value="Unassembled WGS sequence"/>
</dbReference>
<reference evidence="3" key="1">
    <citation type="submission" date="2023-01" db="EMBL/GenBank/DDBJ databases">
        <title>Genome assembly of the deep-sea coral Lophelia pertusa.</title>
        <authorList>
            <person name="Herrera S."/>
            <person name="Cordes E."/>
        </authorList>
    </citation>
    <scope>NUCLEOTIDE SEQUENCE</scope>
    <source>
        <strain evidence="3">USNM1676648</strain>
        <tissue evidence="3">Polyp</tissue>
    </source>
</reference>
<keyword evidence="1" id="KW-0732">Signal</keyword>
<dbReference type="PANTHER" id="PTHR24543">
    <property type="entry name" value="MULTICOPPER OXIDASE-RELATED"/>
    <property type="match status" value="1"/>
</dbReference>
<comment type="caution">
    <text evidence="3">The sequence shown here is derived from an EMBL/GenBank/DDBJ whole genome shotgun (WGS) entry which is preliminary data.</text>
</comment>
<dbReference type="InterPro" id="IPR000421">
    <property type="entry name" value="FA58C"/>
</dbReference>
<dbReference type="PROSITE" id="PS50022">
    <property type="entry name" value="FA58C_3"/>
    <property type="match status" value="2"/>
</dbReference>
<dbReference type="CDD" id="cd00057">
    <property type="entry name" value="FA58C"/>
    <property type="match status" value="1"/>
</dbReference>
<dbReference type="SUPFAM" id="SSF49785">
    <property type="entry name" value="Galactose-binding domain-like"/>
    <property type="match status" value="2"/>
</dbReference>
<dbReference type="FunFam" id="2.60.120.260:FF:000016">
    <property type="entry name" value="Contactin-associated protein-like 4 isoform 1"/>
    <property type="match status" value="1"/>
</dbReference>
<dbReference type="PROSITE" id="PS01285">
    <property type="entry name" value="FA58C_1"/>
    <property type="match status" value="1"/>
</dbReference>
<dbReference type="Pfam" id="PF00754">
    <property type="entry name" value="F5_F8_type_C"/>
    <property type="match status" value="1"/>
</dbReference>
<protein>
    <recommendedName>
        <fullName evidence="2">F5/8 type C domain-containing protein</fullName>
    </recommendedName>
</protein>
<evidence type="ECO:0000313" key="3">
    <source>
        <dbReference type="EMBL" id="KAJ7358754.1"/>
    </source>
</evidence>
<dbReference type="PANTHER" id="PTHR24543:SF325">
    <property type="entry name" value="F5_8 TYPE C DOMAIN-CONTAINING PROTEIN"/>
    <property type="match status" value="1"/>
</dbReference>
<feature type="domain" description="F5/8 type C" evidence="2">
    <location>
        <begin position="179"/>
        <end position="254"/>
    </location>
</feature>
<dbReference type="EMBL" id="MU827315">
    <property type="protein sequence ID" value="KAJ7358754.1"/>
    <property type="molecule type" value="Genomic_DNA"/>
</dbReference>
<feature type="chain" id="PRO_5040966831" description="F5/8 type C domain-containing protein" evidence="1">
    <location>
        <begin position="23"/>
        <end position="254"/>
    </location>
</feature>
<gene>
    <name evidence="3" type="ORF">OS493_021530</name>
</gene>
<dbReference type="Gene3D" id="2.60.120.260">
    <property type="entry name" value="Galactose-binding domain-like"/>
    <property type="match status" value="2"/>
</dbReference>
<organism evidence="3 4">
    <name type="scientific">Desmophyllum pertusum</name>
    <dbReference type="NCBI Taxonomy" id="174260"/>
    <lineage>
        <taxon>Eukaryota</taxon>
        <taxon>Metazoa</taxon>
        <taxon>Cnidaria</taxon>
        <taxon>Anthozoa</taxon>
        <taxon>Hexacorallia</taxon>
        <taxon>Scleractinia</taxon>
        <taxon>Caryophylliina</taxon>
        <taxon>Caryophylliidae</taxon>
        <taxon>Desmophyllum</taxon>
    </lineage>
</organism>